<dbReference type="GO" id="GO:0006508">
    <property type="term" value="P:proteolysis"/>
    <property type="evidence" value="ECO:0007669"/>
    <property type="project" value="UniProtKB-KW"/>
</dbReference>
<dbReference type="PROSITE" id="PS51935">
    <property type="entry name" value="NLPC_P60"/>
    <property type="match status" value="1"/>
</dbReference>
<dbReference type="InterPro" id="IPR051202">
    <property type="entry name" value="Peptidase_C40"/>
</dbReference>
<evidence type="ECO:0000256" key="3">
    <source>
        <dbReference type="ARBA" id="ARBA00022737"/>
    </source>
</evidence>
<gene>
    <name evidence="10" type="ORF">FYJ71_02395</name>
</gene>
<evidence type="ECO:0000256" key="2">
    <source>
        <dbReference type="ARBA" id="ARBA00022670"/>
    </source>
</evidence>
<dbReference type="InterPro" id="IPR038765">
    <property type="entry name" value="Papain-like_cys_pep_sf"/>
</dbReference>
<keyword evidence="2" id="KW-0645">Protease</keyword>
<dbReference type="Gene3D" id="2.30.30.40">
    <property type="entry name" value="SH3 Domains"/>
    <property type="match status" value="1"/>
</dbReference>
<feature type="domain" description="NlpC/P60" evidence="9">
    <location>
        <begin position="381"/>
        <end position="496"/>
    </location>
</feature>
<dbReference type="Gene3D" id="3.90.1720.10">
    <property type="entry name" value="endopeptidase domain like (from Nostoc punctiforme)"/>
    <property type="match status" value="1"/>
</dbReference>
<evidence type="ECO:0000256" key="1">
    <source>
        <dbReference type="ARBA" id="ARBA00007074"/>
    </source>
</evidence>
<feature type="repeat" description="Cell wall-binding" evidence="6">
    <location>
        <begin position="154"/>
        <end position="173"/>
    </location>
</feature>
<proteinExistence type="inferred from homology"/>
<dbReference type="Pfam" id="PF00877">
    <property type="entry name" value="NLPC_P60"/>
    <property type="match status" value="1"/>
</dbReference>
<dbReference type="Proteomes" id="UP000440713">
    <property type="component" value="Unassembled WGS sequence"/>
</dbReference>
<dbReference type="Gene3D" id="2.10.270.10">
    <property type="entry name" value="Cholin Binding"/>
    <property type="match status" value="2"/>
</dbReference>
<keyword evidence="4" id="KW-0378">Hydrolase</keyword>
<dbReference type="AlphaFoldDB" id="A0A6N7XEQ5"/>
<dbReference type="Pfam" id="PF01473">
    <property type="entry name" value="Choline_bind_1"/>
    <property type="match status" value="1"/>
</dbReference>
<feature type="signal peptide" evidence="8">
    <location>
        <begin position="1"/>
        <end position="25"/>
    </location>
</feature>
<evidence type="ECO:0000256" key="6">
    <source>
        <dbReference type="PROSITE-ProRule" id="PRU00591"/>
    </source>
</evidence>
<evidence type="ECO:0000256" key="8">
    <source>
        <dbReference type="SAM" id="SignalP"/>
    </source>
</evidence>
<dbReference type="GO" id="GO:0008234">
    <property type="term" value="F:cysteine-type peptidase activity"/>
    <property type="evidence" value="ECO:0007669"/>
    <property type="project" value="UniProtKB-KW"/>
</dbReference>
<evidence type="ECO:0000313" key="10">
    <source>
        <dbReference type="EMBL" id="MST61824.1"/>
    </source>
</evidence>
<protein>
    <recommendedName>
        <fullName evidence="9">NlpC/P60 domain-containing protein</fullName>
    </recommendedName>
</protein>
<dbReference type="PROSITE" id="PS51170">
    <property type="entry name" value="CW"/>
    <property type="match status" value="1"/>
</dbReference>
<dbReference type="PANTHER" id="PTHR47053">
    <property type="entry name" value="MUREIN DD-ENDOPEPTIDASE MEPH-RELATED"/>
    <property type="match status" value="1"/>
</dbReference>
<accession>A0A6N7XEQ5</accession>
<name>A0A6N7XEQ5_9FIRM</name>
<feature type="chain" id="PRO_5038931896" description="NlpC/P60 domain-containing protein" evidence="8">
    <location>
        <begin position="26"/>
        <end position="496"/>
    </location>
</feature>
<dbReference type="Pfam" id="PF08239">
    <property type="entry name" value="SH3_3"/>
    <property type="match status" value="1"/>
</dbReference>
<dbReference type="InterPro" id="IPR003646">
    <property type="entry name" value="SH3-like_bac-type"/>
</dbReference>
<dbReference type="SUPFAM" id="SSF69360">
    <property type="entry name" value="Cell wall binding repeat"/>
    <property type="match status" value="1"/>
</dbReference>
<comment type="caution">
    <text evidence="10">The sequence shown here is derived from an EMBL/GenBank/DDBJ whole genome shotgun (WGS) entry which is preliminary data.</text>
</comment>
<evidence type="ECO:0000313" key="11">
    <source>
        <dbReference type="Proteomes" id="UP000440713"/>
    </source>
</evidence>
<evidence type="ECO:0000259" key="9">
    <source>
        <dbReference type="PROSITE" id="PS51935"/>
    </source>
</evidence>
<dbReference type="EMBL" id="VUNE01000001">
    <property type="protein sequence ID" value="MST61824.1"/>
    <property type="molecule type" value="Genomic_DNA"/>
</dbReference>
<keyword evidence="5" id="KW-0788">Thiol protease</keyword>
<dbReference type="InterPro" id="IPR018337">
    <property type="entry name" value="Cell_wall/Cho-bd_repeat"/>
</dbReference>
<dbReference type="PANTHER" id="PTHR47053:SF1">
    <property type="entry name" value="MUREIN DD-ENDOPEPTIDASE MEPH-RELATED"/>
    <property type="match status" value="1"/>
</dbReference>
<dbReference type="Pfam" id="PF19127">
    <property type="entry name" value="Choline_bind_3"/>
    <property type="match status" value="2"/>
</dbReference>
<evidence type="ECO:0000256" key="5">
    <source>
        <dbReference type="ARBA" id="ARBA00022807"/>
    </source>
</evidence>
<keyword evidence="3" id="KW-0677">Repeat</keyword>
<organism evidence="10 11">
    <name type="scientific">Peptostreptococcus porci</name>
    <dbReference type="NCBI Taxonomy" id="2652282"/>
    <lineage>
        <taxon>Bacteria</taxon>
        <taxon>Bacillati</taxon>
        <taxon>Bacillota</taxon>
        <taxon>Clostridia</taxon>
        <taxon>Peptostreptococcales</taxon>
        <taxon>Peptostreptococcaceae</taxon>
        <taxon>Peptostreptococcus</taxon>
    </lineage>
</organism>
<comment type="similarity">
    <text evidence="1">Belongs to the peptidase C40 family.</text>
</comment>
<keyword evidence="11" id="KW-1185">Reference proteome</keyword>
<dbReference type="InterPro" id="IPR000064">
    <property type="entry name" value="NLP_P60_dom"/>
</dbReference>
<evidence type="ECO:0000256" key="7">
    <source>
        <dbReference type="SAM" id="MobiDB-lite"/>
    </source>
</evidence>
<dbReference type="RefSeq" id="WP_154537203.1">
    <property type="nucleotide sequence ID" value="NZ_VUNE01000001.1"/>
</dbReference>
<feature type="compositionally biased region" description="Low complexity" evidence="7">
    <location>
        <begin position="39"/>
        <end position="60"/>
    </location>
</feature>
<dbReference type="SUPFAM" id="SSF54001">
    <property type="entry name" value="Cysteine proteinases"/>
    <property type="match status" value="1"/>
</dbReference>
<keyword evidence="8" id="KW-0732">Signal</keyword>
<sequence>MQYKKQNKKVIALALAGFILTSSIGTEISFANTIEQTESISAEQQESASSQNQNNTTNSSDGYTNENGEFATSEDVSGQNEAQQQNSGTEEGATLDGYEVNVEGKAIKTAAQKLNGFVKDGNKWRFYVNNVQVKGWVDYKGIKYYIINTYALPQNMWRNIKGYKYYFNKDGVMIKNQKILIDGKEYQFDGNGHLINNNNSVKVGVVSTQQQEEYKKGEQILIDSANNGKNFVKNGLFSEEGKWYKYENGNRTRGWFKDGNKTYFFLNTLNRAESMWRAINGKKYYFEADGTMVANKIRYIDGKTYFFNADGSLNTNVKTTLIQKDVDVRRESNNSSAVVGRFIKGNGVRILQENSSFAKVQSADGTISGWIPSSSYIGESEKKINNVIAVAKSKIGSSYVWGATGPNSFDCSGLMLYSFKNGANITLPRVSRQQATVGRYVSRSELKPGDLIFWGSPVHHVGMYLGDGKYIHAPEPGTSVRISTLGSYTTARRIIQ</sequence>
<evidence type="ECO:0000256" key="4">
    <source>
        <dbReference type="ARBA" id="ARBA00022801"/>
    </source>
</evidence>
<reference evidence="10 11" key="1">
    <citation type="submission" date="2019-08" db="EMBL/GenBank/DDBJ databases">
        <title>In-depth cultivation of the pig gut microbiome towards novel bacterial diversity and tailored functional studies.</title>
        <authorList>
            <person name="Wylensek D."/>
            <person name="Hitch T.C.A."/>
            <person name="Clavel T."/>
        </authorList>
    </citation>
    <scope>NUCLEOTIDE SEQUENCE [LARGE SCALE GENOMIC DNA]</scope>
    <source>
        <strain evidence="10 11">WCA-SAB-591-4A-A</strain>
    </source>
</reference>
<feature type="region of interest" description="Disordered" evidence="7">
    <location>
        <begin position="39"/>
        <end position="95"/>
    </location>
</feature>
<feature type="compositionally biased region" description="Polar residues" evidence="7">
    <location>
        <begin position="74"/>
        <end position="89"/>
    </location>
</feature>